<feature type="transmembrane region" description="Helical" evidence="1">
    <location>
        <begin position="25"/>
        <end position="46"/>
    </location>
</feature>
<dbReference type="RefSeq" id="WP_189030776.1">
    <property type="nucleotide sequence ID" value="NZ_BMKR01000037.1"/>
</dbReference>
<dbReference type="Proteomes" id="UP000637643">
    <property type="component" value="Unassembled WGS sequence"/>
</dbReference>
<feature type="domain" description="Sigma factor regulator N-terminal" evidence="3">
    <location>
        <begin position="16"/>
        <end position="102"/>
    </location>
</feature>
<evidence type="ECO:0000313" key="4">
    <source>
        <dbReference type="EMBL" id="GGG04244.1"/>
    </source>
</evidence>
<dbReference type="Pfam" id="PF13791">
    <property type="entry name" value="Sigma_reg_C"/>
    <property type="match status" value="1"/>
</dbReference>
<dbReference type="InterPro" id="IPR025672">
    <property type="entry name" value="Sigma_reg_C_dom"/>
</dbReference>
<dbReference type="InterPro" id="IPR029101">
    <property type="entry name" value="Sigma_reg_N"/>
</dbReference>
<protein>
    <recommendedName>
        <fullName evidence="6">Sigma factor regulator C-terminal domain-containing protein</fullName>
    </recommendedName>
</protein>
<feature type="domain" description="Sigma factor regulator C-terminal" evidence="2">
    <location>
        <begin position="178"/>
        <end position="331"/>
    </location>
</feature>
<evidence type="ECO:0000259" key="3">
    <source>
        <dbReference type="Pfam" id="PF13800"/>
    </source>
</evidence>
<organism evidence="4 5">
    <name type="scientific">Paenibacillus albidus</name>
    <dbReference type="NCBI Taxonomy" id="2041023"/>
    <lineage>
        <taxon>Bacteria</taxon>
        <taxon>Bacillati</taxon>
        <taxon>Bacillota</taxon>
        <taxon>Bacilli</taxon>
        <taxon>Bacillales</taxon>
        <taxon>Paenibacillaceae</taxon>
        <taxon>Paenibacillus</taxon>
    </lineage>
</organism>
<keyword evidence="1" id="KW-0472">Membrane</keyword>
<dbReference type="Pfam" id="PF13800">
    <property type="entry name" value="Sigma_reg_N"/>
    <property type="match status" value="1"/>
</dbReference>
<gene>
    <name evidence="4" type="ORF">GCM10010912_56220</name>
</gene>
<dbReference type="AlphaFoldDB" id="A0A917D082"/>
<keyword evidence="1" id="KW-1133">Transmembrane helix</keyword>
<name>A0A917D082_9BACL</name>
<keyword evidence="5" id="KW-1185">Reference proteome</keyword>
<proteinExistence type="predicted"/>
<dbReference type="EMBL" id="BMKR01000037">
    <property type="protein sequence ID" value="GGG04244.1"/>
    <property type="molecule type" value="Genomic_DNA"/>
</dbReference>
<evidence type="ECO:0008006" key="6">
    <source>
        <dbReference type="Google" id="ProtNLM"/>
    </source>
</evidence>
<evidence type="ECO:0000259" key="2">
    <source>
        <dbReference type="Pfam" id="PF13791"/>
    </source>
</evidence>
<sequence>MTAPWEEQDDKNLTRLLKKAKRRTLLRNTIISLVVTMVVLVGGVIGNAQLTGRAFNKAWNDEIIYQEISSPNKYYLGVVARQGFLSGFMEMTSYKIVGGVPIPWTTRETSYKALGFFSFASIGGSAHGDSIPVSEPAMKQEKYEYYRQYNGATGQRELAFYIPGVNYNGKVLNDLPELSRMEPEKLVEMAVSFDKKYSLEEVQSMLPKQITPMWYWVDTYDNRTFFEPHEDGNGGISYALPQSSSYIFGFGVRPPDYPEVKAQDFITSLENGLAQKGRYQWEYERIYNYLKKDKAAPDAGDVRLLGVVVTGTAQELQSLKGRSYVAAAVLGAVVDKY</sequence>
<keyword evidence="1" id="KW-0812">Transmembrane</keyword>
<evidence type="ECO:0000256" key="1">
    <source>
        <dbReference type="SAM" id="Phobius"/>
    </source>
</evidence>
<evidence type="ECO:0000313" key="5">
    <source>
        <dbReference type="Proteomes" id="UP000637643"/>
    </source>
</evidence>
<accession>A0A917D082</accession>
<reference evidence="4" key="2">
    <citation type="submission" date="2020-09" db="EMBL/GenBank/DDBJ databases">
        <authorList>
            <person name="Sun Q."/>
            <person name="Zhou Y."/>
        </authorList>
    </citation>
    <scope>NUCLEOTIDE SEQUENCE</scope>
    <source>
        <strain evidence="4">CGMCC 1.16134</strain>
    </source>
</reference>
<reference evidence="4" key="1">
    <citation type="journal article" date="2014" name="Int. J. Syst. Evol. Microbiol.">
        <title>Complete genome sequence of Corynebacterium casei LMG S-19264T (=DSM 44701T), isolated from a smear-ripened cheese.</title>
        <authorList>
            <consortium name="US DOE Joint Genome Institute (JGI-PGF)"/>
            <person name="Walter F."/>
            <person name="Albersmeier A."/>
            <person name="Kalinowski J."/>
            <person name="Ruckert C."/>
        </authorList>
    </citation>
    <scope>NUCLEOTIDE SEQUENCE</scope>
    <source>
        <strain evidence="4">CGMCC 1.16134</strain>
    </source>
</reference>
<comment type="caution">
    <text evidence="4">The sequence shown here is derived from an EMBL/GenBank/DDBJ whole genome shotgun (WGS) entry which is preliminary data.</text>
</comment>